<keyword evidence="2" id="KW-1185">Reference proteome</keyword>
<dbReference type="Proteomes" id="UP000028530">
    <property type="component" value="Chromosome"/>
</dbReference>
<dbReference type="EMBL" id="CP013124">
    <property type="protein sequence ID" value="ALN18853.1"/>
    <property type="molecule type" value="Genomic_DNA"/>
</dbReference>
<dbReference type="Gene3D" id="3.40.50.150">
    <property type="entry name" value="Vaccinia Virus protein VP39"/>
    <property type="match status" value="1"/>
</dbReference>
<dbReference type="GeneID" id="57606095"/>
<organism evidence="1 2">
    <name type="scientific">Ectopseudomonas mendocina S5.2</name>
    <dbReference type="NCBI Taxonomy" id="1225174"/>
    <lineage>
        <taxon>Bacteria</taxon>
        <taxon>Pseudomonadati</taxon>
        <taxon>Pseudomonadota</taxon>
        <taxon>Gammaproteobacteria</taxon>
        <taxon>Pseudomonadales</taxon>
        <taxon>Pseudomonadaceae</taxon>
        <taxon>Ectopseudomonas</taxon>
    </lineage>
</organism>
<protein>
    <recommendedName>
        <fullName evidence="3">Methyltransferase domain-containing protein</fullName>
    </recommendedName>
</protein>
<reference evidence="1 2" key="1">
    <citation type="submission" date="2015-11" db="EMBL/GenBank/DDBJ databases">
        <authorList>
            <person name="Chong T.M."/>
            <person name="Chan K.G."/>
            <person name="Dessaux Y."/>
        </authorList>
    </citation>
    <scope>NUCLEOTIDE SEQUENCE [LARGE SCALE GENOMIC DNA]</scope>
    <source>
        <strain evidence="1 2">S5.2</strain>
    </source>
</reference>
<name>A0ABM5VVI6_ECTME</name>
<proteinExistence type="predicted"/>
<dbReference type="Pfam" id="PF13489">
    <property type="entry name" value="Methyltransf_23"/>
    <property type="match status" value="1"/>
</dbReference>
<dbReference type="SUPFAM" id="SSF53335">
    <property type="entry name" value="S-adenosyl-L-methionine-dependent methyltransferases"/>
    <property type="match status" value="1"/>
</dbReference>
<dbReference type="RefSeq" id="WP_017361929.1">
    <property type="nucleotide sequence ID" value="NZ_CP013124.1"/>
</dbReference>
<evidence type="ECO:0000313" key="2">
    <source>
        <dbReference type="Proteomes" id="UP000028530"/>
    </source>
</evidence>
<sequence length="213" mass="23765">MSEVSSEANGNYWDDFYSCIQVGAPTYPSQFAAFAINEFSGVDGVIEFGCGNGRDSDFFAAHGFNLLAVDASVEAIELCQARNRFRHAKFVQSRSVDVREEVAAFLVGRSKVAVYARFFLHAVEECEERALLDLLGTLLPSGSRLFLEYRTIEDADQEKVFGDGHFRRYLDHRAVLGRIESVGFRVEYEVEGRGFAKYGEEDALVGRCVVVKG</sequence>
<accession>A0ABM5VVI6</accession>
<dbReference type="InterPro" id="IPR029063">
    <property type="entry name" value="SAM-dependent_MTases_sf"/>
</dbReference>
<gene>
    <name evidence="1" type="ORF">DW68_009490</name>
</gene>
<evidence type="ECO:0008006" key="3">
    <source>
        <dbReference type="Google" id="ProtNLM"/>
    </source>
</evidence>
<evidence type="ECO:0000313" key="1">
    <source>
        <dbReference type="EMBL" id="ALN18853.1"/>
    </source>
</evidence>